<dbReference type="Pfam" id="PF07722">
    <property type="entry name" value="Peptidase_C26"/>
    <property type="match status" value="1"/>
</dbReference>
<dbReference type="AlphaFoldDB" id="A0A0N1JS72"/>
<comment type="similarity">
    <text evidence="1">Belongs to the peptidase C26 family.</text>
</comment>
<dbReference type="PANTHER" id="PTHR43235:SF1">
    <property type="entry name" value="GLUTAMINE AMIDOTRANSFERASE PB2B2.05-RELATED"/>
    <property type="match status" value="1"/>
</dbReference>
<dbReference type="PATRIC" id="fig|857265.3.peg.3064"/>
<dbReference type="InterPro" id="IPR011697">
    <property type="entry name" value="Peptidase_C26"/>
</dbReference>
<dbReference type="EMBL" id="LAQT01000011">
    <property type="protein sequence ID" value="KPC51965.1"/>
    <property type="molecule type" value="Genomic_DNA"/>
</dbReference>
<dbReference type="GO" id="GO:0005829">
    <property type="term" value="C:cytosol"/>
    <property type="evidence" value="ECO:0007669"/>
    <property type="project" value="TreeGrafter"/>
</dbReference>
<dbReference type="CDD" id="cd01745">
    <property type="entry name" value="GATase1_2"/>
    <property type="match status" value="1"/>
</dbReference>
<keyword evidence="6" id="KW-0378">Hydrolase</keyword>
<dbReference type="PANTHER" id="PTHR43235">
    <property type="entry name" value="GLUTAMINE AMIDOTRANSFERASE PB2B2.05-RELATED"/>
    <property type="match status" value="1"/>
</dbReference>
<dbReference type="SUPFAM" id="SSF52317">
    <property type="entry name" value="Class I glutamine amidotransferase-like"/>
    <property type="match status" value="1"/>
</dbReference>
<comment type="pathway">
    <text evidence="4">Amine and polyamine degradation; putrescine degradation; 4-aminobutanoate from putrescine: step 4/4.</text>
</comment>
<keyword evidence="7" id="KW-1185">Reference proteome</keyword>
<proteinExistence type="inferred from homology"/>
<accession>A0A0N1JS72</accession>
<evidence type="ECO:0000256" key="3">
    <source>
        <dbReference type="ARBA" id="ARBA00055068"/>
    </source>
</evidence>
<evidence type="ECO:0000256" key="5">
    <source>
        <dbReference type="ARBA" id="ARBA00066788"/>
    </source>
</evidence>
<dbReference type="PROSITE" id="PS51273">
    <property type="entry name" value="GATASE_TYPE_1"/>
    <property type="match status" value="1"/>
</dbReference>
<evidence type="ECO:0000313" key="6">
    <source>
        <dbReference type="EMBL" id="KPC51965.1"/>
    </source>
</evidence>
<dbReference type="GO" id="GO:0006598">
    <property type="term" value="P:polyamine catabolic process"/>
    <property type="evidence" value="ECO:0007669"/>
    <property type="project" value="TreeGrafter"/>
</dbReference>
<dbReference type="InterPro" id="IPR044668">
    <property type="entry name" value="PuuD-like"/>
</dbReference>
<dbReference type="STRING" id="857265.WG78_14900"/>
<sequence length="266" mass="27777">MMQAQVPSSRSAPVVGVIADLKQIGAHGFHAAGHKYIAAVVGGAHAFAVVLPVLAPQQDIAQTLDLVDGLLLTGSYSNVEPHHYAGPASAPGTLHDPDRDANSLPLINAAIAAGVPLLGICRGFQEMNVALGGSLHQRVHEVAGMLLHKERDEDPLDTQYGPAHPVSVVAGGQLAGWLDGASQITVNSLHSQGVQTLALRARAEAIAPDGLVEAFSVPEASRFAFAVQWHPEWRYADNPVSLALFAAFGEACAARRAARLSQPVTA</sequence>
<comment type="function">
    <text evidence="3">Involved in the breakdown of putrescine via hydrolysis of the gamma-glutamyl linkage of gamma-glutamyl-gamma-aminobutyrate.</text>
</comment>
<dbReference type="RefSeq" id="WP_236692052.1">
    <property type="nucleotide sequence ID" value="NZ_LAQT01000011.1"/>
</dbReference>
<dbReference type="EC" id="3.5.1.94" evidence="5"/>
<comment type="caution">
    <text evidence="6">The sequence shown here is derived from an EMBL/GenBank/DDBJ whole genome shotgun (WGS) entry which is preliminary data.</text>
</comment>
<organism evidence="6 7">
    <name type="scientific">Amantichitinum ursilacus</name>
    <dbReference type="NCBI Taxonomy" id="857265"/>
    <lineage>
        <taxon>Bacteria</taxon>
        <taxon>Pseudomonadati</taxon>
        <taxon>Pseudomonadota</taxon>
        <taxon>Betaproteobacteria</taxon>
        <taxon>Neisseriales</taxon>
        <taxon>Chitinibacteraceae</taxon>
        <taxon>Amantichitinum</taxon>
    </lineage>
</organism>
<comment type="catalytic activity">
    <reaction evidence="2">
        <text>4-(gamma-L-glutamylamino)butanoate + H2O = 4-aminobutanoate + L-glutamate</text>
        <dbReference type="Rhea" id="RHEA:19737"/>
        <dbReference type="ChEBI" id="CHEBI:15377"/>
        <dbReference type="ChEBI" id="CHEBI:29985"/>
        <dbReference type="ChEBI" id="CHEBI:58800"/>
        <dbReference type="ChEBI" id="CHEBI:59888"/>
        <dbReference type="EC" id="3.5.1.94"/>
    </reaction>
</comment>
<evidence type="ECO:0000256" key="2">
    <source>
        <dbReference type="ARBA" id="ARBA00052718"/>
    </source>
</evidence>
<evidence type="ECO:0000256" key="1">
    <source>
        <dbReference type="ARBA" id="ARBA00011083"/>
    </source>
</evidence>
<dbReference type="FunFam" id="3.40.50.880:FF:000030">
    <property type="entry name" value="Gamma-glutamyl-gamma-aminobutyrate hydrolase PuuD"/>
    <property type="match status" value="1"/>
</dbReference>
<dbReference type="Gene3D" id="3.40.50.880">
    <property type="match status" value="1"/>
</dbReference>
<dbReference type="InterPro" id="IPR029062">
    <property type="entry name" value="Class_I_gatase-like"/>
</dbReference>
<protein>
    <recommendedName>
        <fullName evidence="5">gamma-glutamyl-gamma-aminobutyrate hydrolase</fullName>
        <ecNumber evidence="5">3.5.1.94</ecNumber>
    </recommendedName>
</protein>
<evidence type="ECO:0000256" key="4">
    <source>
        <dbReference type="ARBA" id="ARBA00060634"/>
    </source>
</evidence>
<evidence type="ECO:0000313" key="7">
    <source>
        <dbReference type="Proteomes" id="UP000037939"/>
    </source>
</evidence>
<dbReference type="Proteomes" id="UP000037939">
    <property type="component" value="Unassembled WGS sequence"/>
</dbReference>
<name>A0A0N1JS72_9NEIS</name>
<gene>
    <name evidence="6" type="primary">puuD</name>
    <name evidence="6" type="ORF">WG78_14900</name>
</gene>
<dbReference type="GO" id="GO:0033969">
    <property type="term" value="F:gamma-glutamyl-gamma-aminobutyrate hydrolase activity"/>
    <property type="evidence" value="ECO:0007669"/>
    <property type="project" value="UniProtKB-EC"/>
</dbReference>
<reference evidence="6 7" key="1">
    <citation type="submission" date="2015-07" db="EMBL/GenBank/DDBJ databases">
        <title>Draft genome sequence of the Amantichitinum ursilacus IGB-41, a new chitin-degrading bacterium.</title>
        <authorList>
            <person name="Kirstahler P."/>
            <person name="Guenther M."/>
            <person name="Grumaz C."/>
            <person name="Rupp S."/>
            <person name="Zibek S."/>
            <person name="Sohn K."/>
        </authorList>
    </citation>
    <scope>NUCLEOTIDE SEQUENCE [LARGE SCALE GENOMIC DNA]</scope>
    <source>
        <strain evidence="6 7">IGB-41</strain>
    </source>
</reference>